<dbReference type="AlphaFoldDB" id="A0A7R9ED85"/>
<proteinExistence type="predicted"/>
<reference evidence="1" key="1">
    <citation type="submission" date="2020-11" db="EMBL/GenBank/DDBJ databases">
        <authorList>
            <person name="Tran Van P."/>
        </authorList>
    </citation>
    <scope>NUCLEOTIDE SEQUENCE</scope>
</reference>
<protein>
    <submittedName>
        <fullName evidence="1">Uncharacterized protein</fullName>
    </submittedName>
</protein>
<gene>
    <name evidence="1" type="ORF">TMSB3V08_LOCUS8589</name>
</gene>
<evidence type="ECO:0000313" key="1">
    <source>
        <dbReference type="EMBL" id="CAD7431869.1"/>
    </source>
</evidence>
<accession>A0A7R9ED85</accession>
<sequence>MGFHSPSPQKRVHGGPDVVDSLAHVRASKLLPRVEEILVIGYHIDSIHQQLVKDVPGYETDKDDSLVEYWLGANS</sequence>
<dbReference type="EMBL" id="OB795216">
    <property type="protein sequence ID" value="CAD7431869.1"/>
    <property type="molecule type" value="Genomic_DNA"/>
</dbReference>
<organism evidence="1">
    <name type="scientific">Timema monikensis</name>
    <dbReference type="NCBI Taxonomy" id="170555"/>
    <lineage>
        <taxon>Eukaryota</taxon>
        <taxon>Metazoa</taxon>
        <taxon>Ecdysozoa</taxon>
        <taxon>Arthropoda</taxon>
        <taxon>Hexapoda</taxon>
        <taxon>Insecta</taxon>
        <taxon>Pterygota</taxon>
        <taxon>Neoptera</taxon>
        <taxon>Polyneoptera</taxon>
        <taxon>Phasmatodea</taxon>
        <taxon>Timematodea</taxon>
        <taxon>Timematoidea</taxon>
        <taxon>Timematidae</taxon>
        <taxon>Timema</taxon>
    </lineage>
</organism>
<name>A0A7R9ED85_9NEOP</name>